<dbReference type="Gene3D" id="3.40.640.10">
    <property type="entry name" value="Type I PLP-dependent aspartate aminotransferase-like (Major domain)"/>
    <property type="match status" value="1"/>
</dbReference>
<dbReference type="Pfam" id="PF00155">
    <property type="entry name" value="Aminotran_1_2"/>
    <property type="match status" value="1"/>
</dbReference>
<gene>
    <name evidence="8" type="ORF">MNOR_LOCUS22627</name>
</gene>
<evidence type="ECO:0000256" key="1">
    <source>
        <dbReference type="ARBA" id="ARBA00001933"/>
    </source>
</evidence>
<evidence type="ECO:0000256" key="2">
    <source>
        <dbReference type="ARBA" id="ARBA00007441"/>
    </source>
</evidence>
<dbReference type="SUPFAM" id="SSF53383">
    <property type="entry name" value="PLP-dependent transferases"/>
    <property type="match status" value="1"/>
</dbReference>
<evidence type="ECO:0000313" key="8">
    <source>
        <dbReference type="EMBL" id="CAL4121765.1"/>
    </source>
</evidence>
<keyword evidence="5" id="KW-0808">Transferase</keyword>
<feature type="domain" description="Aminotransferase class I/classII large" evidence="7">
    <location>
        <begin position="91"/>
        <end position="410"/>
    </location>
</feature>
<keyword evidence="9" id="KW-1185">Reference proteome</keyword>
<dbReference type="CDD" id="cd00609">
    <property type="entry name" value="AAT_like"/>
    <property type="match status" value="1"/>
</dbReference>
<comment type="subunit">
    <text evidence="3">Homodimer.</text>
</comment>
<dbReference type="GO" id="GO:0030170">
    <property type="term" value="F:pyridoxal phosphate binding"/>
    <property type="evidence" value="ECO:0007669"/>
    <property type="project" value="InterPro"/>
</dbReference>
<dbReference type="EMBL" id="CAXKWB010019240">
    <property type="protein sequence ID" value="CAL4121765.1"/>
    <property type="molecule type" value="Genomic_DNA"/>
</dbReference>
<comment type="similarity">
    <text evidence="2">Belongs to the class-I pyridoxal-phosphate-dependent aminotransferase family.</text>
</comment>
<proteinExistence type="inferred from homology"/>
<reference evidence="8 9" key="1">
    <citation type="submission" date="2024-05" db="EMBL/GenBank/DDBJ databases">
        <authorList>
            <person name="Wallberg A."/>
        </authorList>
    </citation>
    <scope>NUCLEOTIDE SEQUENCE [LARGE SCALE GENOMIC DNA]</scope>
</reference>
<comment type="caution">
    <text evidence="8">The sequence shown here is derived from an EMBL/GenBank/DDBJ whole genome shotgun (WGS) entry which is preliminary data.</text>
</comment>
<dbReference type="GO" id="GO:0016212">
    <property type="term" value="F:kynurenine-oxoglutarate transaminase activity"/>
    <property type="evidence" value="ECO:0007669"/>
    <property type="project" value="TreeGrafter"/>
</dbReference>
<keyword evidence="6" id="KW-0663">Pyridoxal phosphate</keyword>
<evidence type="ECO:0000256" key="6">
    <source>
        <dbReference type="ARBA" id="ARBA00022898"/>
    </source>
</evidence>
<evidence type="ECO:0000256" key="4">
    <source>
        <dbReference type="ARBA" id="ARBA00022576"/>
    </source>
</evidence>
<dbReference type="PANTHER" id="PTHR42790">
    <property type="entry name" value="AMINOTRANSFERASE"/>
    <property type="match status" value="1"/>
</dbReference>
<organism evidence="8 9">
    <name type="scientific">Meganyctiphanes norvegica</name>
    <name type="common">Northern krill</name>
    <name type="synonym">Thysanopoda norvegica</name>
    <dbReference type="NCBI Taxonomy" id="48144"/>
    <lineage>
        <taxon>Eukaryota</taxon>
        <taxon>Metazoa</taxon>
        <taxon>Ecdysozoa</taxon>
        <taxon>Arthropoda</taxon>
        <taxon>Crustacea</taxon>
        <taxon>Multicrustacea</taxon>
        <taxon>Malacostraca</taxon>
        <taxon>Eumalacostraca</taxon>
        <taxon>Eucarida</taxon>
        <taxon>Euphausiacea</taxon>
        <taxon>Euphausiidae</taxon>
        <taxon>Meganyctiphanes</taxon>
    </lineage>
</organism>
<dbReference type="InterPro" id="IPR015424">
    <property type="entry name" value="PyrdxlP-dep_Trfase"/>
</dbReference>
<evidence type="ECO:0000259" key="7">
    <source>
        <dbReference type="Pfam" id="PF00155"/>
    </source>
</evidence>
<name>A0AAV2RAU5_MEGNR</name>
<dbReference type="FunFam" id="3.40.640.10:FF:000053">
    <property type="entry name" value="Aminotransferase, class I"/>
    <property type="match status" value="1"/>
</dbReference>
<dbReference type="PANTHER" id="PTHR42790:SF19">
    <property type="entry name" value="KYNURENINE_ALPHA-AMINOADIPATE AMINOTRANSFERASE, MITOCHONDRIAL"/>
    <property type="match status" value="1"/>
</dbReference>
<evidence type="ECO:0000313" key="9">
    <source>
        <dbReference type="Proteomes" id="UP001497623"/>
    </source>
</evidence>
<sequence length="454" mass="51350">MMSCKHRVGGIDKVYVQTINQLLLLLMQHKYYFTALSHNLQQQLIEFCPQLLVKSPEIIFLAGGLPNPQMFPFQAASITLKDGRAITLHPQEMNAALQYGPTPGYTLYFKRLKELTKRLHDPPNWENFETIVTAGSQDGLCKSFEMMLNPGDYVVTQEPVYTGTLSIMNPYKPKYLPIGTDADGMNPEKLREALARWDPLDVRNATEGVPKVMYINPNACNPTGVSVSPERRKEIYAIAQEYNLIILEDDPYYFVQFGDYKDYPSFLSIDTDGRVLRFDSFSKILSSGIRIGYATGAKPLINQILLHEQASILHAPSMSQVMLFYLFEMWAEDLFSNFTEKMADFSTLRENEAKIQKCSRKLSGLCEWSIPTGGMFLWLRVPGVQDTWSMIMDNAVEAGVILVPGKAFMTDTNKPCQYMRAAFSLAAPEKIDQGFASMAETLTIIRREVKVQTA</sequence>
<dbReference type="Proteomes" id="UP001497623">
    <property type="component" value="Unassembled WGS sequence"/>
</dbReference>
<accession>A0AAV2RAU5</accession>
<protein>
    <recommendedName>
        <fullName evidence="7">Aminotransferase class I/classII large domain-containing protein</fullName>
    </recommendedName>
</protein>
<evidence type="ECO:0000256" key="5">
    <source>
        <dbReference type="ARBA" id="ARBA00022679"/>
    </source>
</evidence>
<feature type="non-terminal residue" evidence="8">
    <location>
        <position position="454"/>
    </location>
</feature>
<evidence type="ECO:0000256" key="3">
    <source>
        <dbReference type="ARBA" id="ARBA00011738"/>
    </source>
</evidence>
<dbReference type="InterPro" id="IPR004839">
    <property type="entry name" value="Aminotransferase_I/II_large"/>
</dbReference>
<keyword evidence="4" id="KW-0032">Aminotransferase</keyword>
<dbReference type="InterPro" id="IPR050859">
    <property type="entry name" value="Class-I_PLP-dep_aminotransf"/>
</dbReference>
<dbReference type="GO" id="GO:1901605">
    <property type="term" value="P:alpha-amino acid metabolic process"/>
    <property type="evidence" value="ECO:0007669"/>
    <property type="project" value="TreeGrafter"/>
</dbReference>
<comment type="cofactor">
    <cofactor evidence="1">
        <name>pyridoxal 5'-phosphate</name>
        <dbReference type="ChEBI" id="CHEBI:597326"/>
    </cofactor>
</comment>
<dbReference type="InterPro" id="IPR015421">
    <property type="entry name" value="PyrdxlP-dep_Trfase_major"/>
</dbReference>
<dbReference type="AlphaFoldDB" id="A0AAV2RAU5"/>